<gene>
    <name evidence="3" type="ORF">CSC81_18160</name>
</gene>
<feature type="non-terminal residue" evidence="3">
    <location>
        <position position="1"/>
    </location>
</feature>
<evidence type="ECO:0000259" key="2">
    <source>
        <dbReference type="SMART" id="SM00813"/>
    </source>
</evidence>
<dbReference type="SUPFAM" id="SSF51445">
    <property type="entry name" value="(Trans)glycosidases"/>
    <property type="match status" value="1"/>
</dbReference>
<dbReference type="Pfam" id="PF06964">
    <property type="entry name" value="Alpha-L-AF_C"/>
    <property type="match status" value="1"/>
</dbReference>
<dbReference type="PANTHER" id="PTHR43576">
    <property type="entry name" value="ALPHA-L-ARABINOFURANOSIDASE C-RELATED"/>
    <property type="match status" value="1"/>
</dbReference>
<dbReference type="PANTHER" id="PTHR43576:SF2">
    <property type="entry name" value="INTRACELLULAR EXO-ALPHA-L-ARABINOFURANOSIDASE 2"/>
    <property type="match status" value="1"/>
</dbReference>
<protein>
    <submittedName>
        <fullName evidence="3">Alpha-N-arabinofuranosidase</fullName>
    </submittedName>
</protein>
<feature type="domain" description="Alpha-L-arabinofuranosidase C-terminal" evidence="2">
    <location>
        <begin position="15"/>
        <end position="131"/>
    </location>
</feature>
<dbReference type="InterPro" id="IPR013780">
    <property type="entry name" value="Glyco_hydro_b"/>
</dbReference>
<dbReference type="InterPro" id="IPR017853">
    <property type="entry name" value="GH"/>
</dbReference>
<evidence type="ECO:0000256" key="1">
    <source>
        <dbReference type="ARBA" id="ARBA00011165"/>
    </source>
</evidence>
<reference evidence="3 4" key="1">
    <citation type="journal article" date="2016" name="Nat. Commun.">
        <title>Microbial interactions lead to rapid micro-scale successions on model marine particles.</title>
        <authorList>
            <person name="Datta M.S."/>
            <person name="Sliwerska E."/>
            <person name="Gore J."/>
            <person name="Polz M.F."/>
            <person name="Cordero O.X."/>
        </authorList>
    </citation>
    <scope>NUCLEOTIDE SEQUENCE [LARGE SCALE GENOMIC DNA]</scope>
    <source>
        <strain evidence="3 4">4G03</strain>
    </source>
</reference>
<dbReference type="SUPFAM" id="SSF51011">
    <property type="entry name" value="Glycosyl hydrolase domain"/>
    <property type="match status" value="1"/>
</dbReference>
<name>A0A2G1BPB3_9FLAO</name>
<accession>A0A2G1BPB3</accession>
<dbReference type="GO" id="GO:0000272">
    <property type="term" value="P:polysaccharide catabolic process"/>
    <property type="evidence" value="ECO:0007669"/>
    <property type="project" value="TreeGrafter"/>
</dbReference>
<organism evidence="3 4">
    <name type="scientific">Tenacibaculum discolor</name>
    <dbReference type="NCBI Taxonomy" id="361581"/>
    <lineage>
        <taxon>Bacteria</taxon>
        <taxon>Pseudomonadati</taxon>
        <taxon>Bacteroidota</taxon>
        <taxon>Flavobacteriia</taxon>
        <taxon>Flavobacteriales</taxon>
        <taxon>Flavobacteriaceae</taxon>
        <taxon>Tenacibaculum</taxon>
    </lineage>
</organism>
<dbReference type="Gene3D" id="3.20.20.80">
    <property type="entry name" value="Glycosidases"/>
    <property type="match status" value="1"/>
</dbReference>
<dbReference type="GO" id="GO:0046556">
    <property type="term" value="F:alpha-L-arabinofuranosidase activity"/>
    <property type="evidence" value="ECO:0007669"/>
    <property type="project" value="UniProtKB-EC"/>
</dbReference>
<evidence type="ECO:0000313" key="4">
    <source>
        <dbReference type="Proteomes" id="UP000222163"/>
    </source>
</evidence>
<sequence length="131" mass="14622">MDKYDPAKKVWLVVDEWGTWYDPAPGSNPGFLVQQNSVRDAVVAGLNLNIFAHHADRVKMAAIAQMVNVRPAMLLTDGPRMVKTPTYWVFDLYKPWQDATVLPIDVQSPWYHKDDVAIPAISASAVRDTAG</sequence>
<comment type="subunit">
    <text evidence="1">Homohexamer; trimer of dimers.</text>
</comment>
<evidence type="ECO:0000313" key="3">
    <source>
        <dbReference type="EMBL" id="PHN95870.1"/>
    </source>
</evidence>
<feature type="non-terminal residue" evidence="3">
    <location>
        <position position="131"/>
    </location>
</feature>
<dbReference type="SMART" id="SM00813">
    <property type="entry name" value="Alpha-L-AF_C"/>
    <property type="match status" value="1"/>
</dbReference>
<dbReference type="GO" id="GO:0046373">
    <property type="term" value="P:L-arabinose metabolic process"/>
    <property type="evidence" value="ECO:0007669"/>
    <property type="project" value="InterPro"/>
</dbReference>
<dbReference type="EMBL" id="PDUU01000934">
    <property type="protein sequence ID" value="PHN95870.1"/>
    <property type="molecule type" value="Genomic_DNA"/>
</dbReference>
<dbReference type="Gene3D" id="2.60.40.1180">
    <property type="entry name" value="Golgi alpha-mannosidase II"/>
    <property type="match status" value="1"/>
</dbReference>
<dbReference type="Proteomes" id="UP000222163">
    <property type="component" value="Unassembled WGS sequence"/>
</dbReference>
<dbReference type="AlphaFoldDB" id="A0A2G1BPB3"/>
<proteinExistence type="predicted"/>
<dbReference type="InterPro" id="IPR010720">
    <property type="entry name" value="Alpha-L-AF_C"/>
</dbReference>
<comment type="caution">
    <text evidence="3">The sequence shown here is derived from an EMBL/GenBank/DDBJ whole genome shotgun (WGS) entry which is preliminary data.</text>
</comment>